<comment type="caution">
    <text evidence="1">The sequence shown here is derived from an EMBL/GenBank/DDBJ whole genome shotgun (WGS) entry which is preliminary data.</text>
</comment>
<evidence type="ECO:0000313" key="2">
    <source>
        <dbReference type="Proteomes" id="UP000215914"/>
    </source>
</evidence>
<dbReference type="Proteomes" id="UP000215914">
    <property type="component" value="Unassembled WGS sequence"/>
</dbReference>
<sequence>MVESVVADDVLADEEVVVWFSKTIGSISVFRLSFSLKISPAKNSNFSKFVLLHLLP</sequence>
<evidence type="ECO:0000313" key="1">
    <source>
        <dbReference type="EMBL" id="KAF5791016.1"/>
    </source>
</evidence>
<proteinExistence type="predicted"/>
<name>A0A9K3N8E9_HELAN</name>
<dbReference type="EMBL" id="MNCJ02000324">
    <property type="protein sequence ID" value="KAF5791016.1"/>
    <property type="molecule type" value="Genomic_DNA"/>
</dbReference>
<gene>
    <name evidence="1" type="ORF">HanXRQr2_Chr09g0389901</name>
</gene>
<keyword evidence="2" id="KW-1185">Reference proteome</keyword>
<reference evidence="1" key="2">
    <citation type="submission" date="2020-06" db="EMBL/GenBank/DDBJ databases">
        <title>Helianthus annuus Genome sequencing and assembly Release 2.</title>
        <authorList>
            <person name="Gouzy J."/>
            <person name="Langlade N."/>
            <person name="Munos S."/>
        </authorList>
    </citation>
    <scope>NUCLEOTIDE SEQUENCE</scope>
    <source>
        <tissue evidence="1">Leaves</tissue>
    </source>
</reference>
<dbReference type="AlphaFoldDB" id="A0A9K3N8E9"/>
<reference evidence="1" key="1">
    <citation type="journal article" date="2017" name="Nature">
        <title>The sunflower genome provides insights into oil metabolism, flowering and Asterid evolution.</title>
        <authorList>
            <person name="Badouin H."/>
            <person name="Gouzy J."/>
            <person name="Grassa C.J."/>
            <person name="Murat F."/>
            <person name="Staton S.E."/>
            <person name="Cottret L."/>
            <person name="Lelandais-Briere C."/>
            <person name="Owens G.L."/>
            <person name="Carrere S."/>
            <person name="Mayjonade B."/>
            <person name="Legrand L."/>
            <person name="Gill N."/>
            <person name="Kane N.C."/>
            <person name="Bowers J.E."/>
            <person name="Hubner S."/>
            <person name="Bellec A."/>
            <person name="Berard A."/>
            <person name="Berges H."/>
            <person name="Blanchet N."/>
            <person name="Boniface M.C."/>
            <person name="Brunel D."/>
            <person name="Catrice O."/>
            <person name="Chaidir N."/>
            <person name="Claudel C."/>
            <person name="Donnadieu C."/>
            <person name="Faraut T."/>
            <person name="Fievet G."/>
            <person name="Helmstetter N."/>
            <person name="King M."/>
            <person name="Knapp S.J."/>
            <person name="Lai Z."/>
            <person name="Le Paslier M.C."/>
            <person name="Lippi Y."/>
            <person name="Lorenzon L."/>
            <person name="Mandel J.R."/>
            <person name="Marage G."/>
            <person name="Marchand G."/>
            <person name="Marquand E."/>
            <person name="Bret-Mestries E."/>
            <person name="Morien E."/>
            <person name="Nambeesan S."/>
            <person name="Nguyen T."/>
            <person name="Pegot-Espagnet P."/>
            <person name="Pouilly N."/>
            <person name="Raftis F."/>
            <person name="Sallet E."/>
            <person name="Schiex T."/>
            <person name="Thomas J."/>
            <person name="Vandecasteele C."/>
            <person name="Vares D."/>
            <person name="Vear F."/>
            <person name="Vautrin S."/>
            <person name="Crespi M."/>
            <person name="Mangin B."/>
            <person name="Burke J.M."/>
            <person name="Salse J."/>
            <person name="Munos S."/>
            <person name="Vincourt P."/>
            <person name="Rieseberg L.H."/>
            <person name="Langlade N.B."/>
        </authorList>
    </citation>
    <scope>NUCLEOTIDE SEQUENCE</scope>
    <source>
        <tissue evidence="1">Leaves</tissue>
    </source>
</reference>
<protein>
    <submittedName>
        <fullName evidence="1">Uncharacterized protein</fullName>
    </submittedName>
</protein>
<dbReference type="Gramene" id="mRNA:HanXRQr2_Chr09g0389901">
    <property type="protein sequence ID" value="CDS:HanXRQr2_Chr09g0389901.1"/>
    <property type="gene ID" value="HanXRQr2_Chr09g0389901"/>
</dbReference>
<accession>A0A9K3N8E9</accession>
<organism evidence="1 2">
    <name type="scientific">Helianthus annuus</name>
    <name type="common">Common sunflower</name>
    <dbReference type="NCBI Taxonomy" id="4232"/>
    <lineage>
        <taxon>Eukaryota</taxon>
        <taxon>Viridiplantae</taxon>
        <taxon>Streptophyta</taxon>
        <taxon>Embryophyta</taxon>
        <taxon>Tracheophyta</taxon>
        <taxon>Spermatophyta</taxon>
        <taxon>Magnoliopsida</taxon>
        <taxon>eudicotyledons</taxon>
        <taxon>Gunneridae</taxon>
        <taxon>Pentapetalae</taxon>
        <taxon>asterids</taxon>
        <taxon>campanulids</taxon>
        <taxon>Asterales</taxon>
        <taxon>Asteraceae</taxon>
        <taxon>Asteroideae</taxon>
        <taxon>Heliantheae alliance</taxon>
        <taxon>Heliantheae</taxon>
        <taxon>Helianthus</taxon>
    </lineage>
</organism>